<evidence type="ECO:0000256" key="8">
    <source>
        <dbReference type="SAM" id="Phobius"/>
    </source>
</evidence>
<dbReference type="PANTHER" id="PTHR31686:SF1">
    <property type="entry name" value="SULFITE EFFLUX PUMP SSU1"/>
    <property type="match status" value="1"/>
</dbReference>
<dbReference type="InterPro" id="IPR004695">
    <property type="entry name" value="SLAC1/Mae1/Ssu1/TehA"/>
</dbReference>
<dbReference type="GO" id="GO:0005886">
    <property type="term" value="C:plasma membrane"/>
    <property type="evidence" value="ECO:0007669"/>
    <property type="project" value="UniProtKB-SubCell"/>
</dbReference>
<accession>A0A5C3M1R7</accession>
<feature type="transmembrane region" description="Helical" evidence="8">
    <location>
        <begin position="166"/>
        <end position="192"/>
    </location>
</feature>
<evidence type="ECO:0000256" key="7">
    <source>
        <dbReference type="ARBA" id="ARBA00023136"/>
    </source>
</evidence>
<sequence length="379" mass="41802">MGTGTISVLVACFHFGAGSLPLKIISLIFFFLNLLFFTVFLAASIARYSMFPKLWKKMLLNPSEGLFVGAFPIGAASLIDMALIINQNWGFKRKGFIFTLWGFWWIDLGISFITAFGMIYTMMYTKHHFIAETTSVWVLPIIPLIVLSSTGGNLSRALFQHSRTLAVITVGFSLNAFVVGMSITLMVITLFLTRLIMYGPPKAPISPAGFIITSPLGQGGVSLLVNGGNLAQIFPTRDGDAFPGSILSGEMLYAVCLSGAWILWSMGIAWVVISLSEIHITSRTAKIPFTLAYWALVFPNGVFALCSVQLGVALDSQFFHYFGAIWSIIVFILWLYCFILTVTYTWDTSIFVEMRHQGPSPSLLAEILEPANRPIKEAP</sequence>
<dbReference type="GO" id="GO:0000319">
    <property type="term" value="F:sulfite transmembrane transporter activity"/>
    <property type="evidence" value="ECO:0007669"/>
    <property type="project" value="TreeGrafter"/>
</dbReference>
<feature type="transmembrane region" description="Helical" evidence="8">
    <location>
        <begin position="66"/>
        <end position="85"/>
    </location>
</feature>
<feature type="transmembrane region" description="Helical" evidence="8">
    <location>
        <begin position="135"/>
        <end position="154"/>
    </location>
</feature>
<dbReference type="Proteomes" id="UP000308652">
    <property type="component" value="Unassembled WGS sequence"/>
</dbReference>
<evidence type="ECO:0000256" key="5">
    <source>
        <dbReference type="ARBA" id="ARBA00022692"/>
    </source>
</evidence>
<keyword evidence="5 8" id="KW-0812">Transmembrane</keyword>
<evidence type="ECO:0000256" key="1">
    <source>
        <dbReference type="ARBA" id="ARBA00004651"/>
    </source>
</evidence>
<evidence type="ECO:0000256" key="6">
    <source>
        <dbReference type="ARBA" id="ARBA00022989"/>
    </source>
</evidence>
<feature type="transmembrane region" description="Helical" evidence="8">
    <location>
        <begin position="251"/>
        <end position="275"/>
    </location>
</feature>
<feature type="transmembrane region" description="Helical" evidence="8">
    <location>
        <begin position="318"/>
        <end position="346"/>
    </location>
</feature>
<feature type="transmembrane region" description="Helical" evidence="8">
    <location>
        <begin position="24"/>
        <end position="46"/>
    </location>
</feature>
<reference evidence="9 10" key="1">
    <citation type="journal article" date="2019" name="Nat. Ecol. Evol.">
        <title>Megaphylogeny resolves global patterns of mushroom evolution.</title>
        <authorList>
            <person name="Varga T."/>
            <person name="Krizsan K."/>
            <person name="Foldi C."/>
            <person name="Dima B."/>
            <person name="Sanchez-Garcia M."/>
            <person name="Sanchez-Ramirez S."/>
            <person name="Szollosi G.J."/>
            <person name="Szarkandi J.G."/>
            <person name="Papp V."/>
            <person name="Albert L."/>
            <person name="Andreopoulos W."/>
            <person name="Angelini C."/>
            <person name="Antonin V."/>
            <person name="Barry K.W."/>
            <person name="Bougher N.L."/>
            <person name="Buchanan P."/>
            <person name="Buyck B."/>
            <person name="Bense V."/>
            <person name="Catcheside P."/>
            <person name="Chovatia M."/>
            <person name="Cooper J."/>
            <person name="Damon W."/>
            <person name="Desjardin D."/>
            <person name="Finy P."/>
            <person name="Geml J."/>
            <person name="Haridas S."/>
            <person name="Hughes K."/>
            <person name="Justo A."/>
            <person name="Karasinski D."/>
            <person name="Kautmanova I."/>
            <person name="Kiss B."/>
            <person name="Kocsube S."/>
            <person name="Kotiranta H."/>
            <person name="LaButti K.M."/>
            <person name="Lechner B.E."/>
            <person name="Liimatainen K."/>
            <person name="Lipzen A."/>
            <person name="Lukacs Z."/>
            <person name="Mihaltcheva S."/>
            <person name="Morgado L.N."/>
            <person name="Niskanen T."/>
            <person name="Noordeloos M.E."/>
            <person name="Ohm R.A."/>
            <person name="Ortiz-Santana B."/>
            <person name="Ovrebo C."/>
            <person name="Racz N."/>
            <person name="Riley R."/>
            <person name="Savchenko A."/>
            <person name="Shiryaev A."/>
            <person name="Soop K."/>
            <person name="Spirin V."/>
            <person name="Szebenyi C."/>
            <person name="Tomsovsky M."/>
            <person name="Tulloss R.E."/>
            <person name="Uehling J."/>
            <person name="Grigoriev I.V."/>
            <person name="Vagvolgyi C."/>
            <person name="Papp T."/>
            <person name="Martin F.M."/>
            <person name="Miettinen O."/>
            <person name="Hibbett D.S."/>
            <person name="Nagy L.G."/>
        </authorList>
    </citation>
    <scope>NUCLEOTIDE SEQUENCE [LARGE SCALE GENOMIC DNA]</scope>
    <source>
        <strain evidence="9 10">CBS 166.37</strain>
    </source>
</reference>
<keyword evidence="10" id="KW-1185">Reference proteome</keyword>
<comment type="subcellular location">
    <subcellularLocation>
        <location evidence="1">Cell membrane</location>
        <topology evidence="1">Multi-pass membrane protein</topology>
    </subcellularLocation>
</comment>
<dbReference type="AlphaFoldDB" id="A0A5C3M1R7"/>
<keyword evidence="7 8" id="KW-0472">Membrane</keyword>
<keyword evidence="6 8" id="KW-1133">Transmembrane helix</keyword>
<gene>
    <name evidence="9" type="ORF">BDQ12DRAFT_746522</name>
</gene>
<name>A0A5C3M1R7_9AGAR</name>
<protein>
    <submittedName>
        <fullName evidence="9">Voltage-dependent anion channel</fullName>
    </submittedName>
</protein>
<evidence type="ECO:0000313" key="10">
    <source>
        <dbReference type="Proteomes" id="UP000308652"/>
    </source>
</evidence>
<organism evidence="9 10">
    <name type="scientific">Crucibulum laeve</name>
    <dbReference type="NCBI Taxonomy" id="68775"/>
    <lineage>
        <taxon>Eukaryota</taxon>
        <taxon>Fungi</taxon>
        <taxon>Dikarya</taxon>
        <taxon>Basidiomycota</taxon>
        <taxon>Agaricomycotina</taxon>
        <taxon>Agaricomycetes</taxon>
        <taxon>Agaricomycetidae</taxon>
        <taxon>Agaricales</taxon>
        <taxon>Agaricineae</taxon>
        <taxon>Nidulariaceae</taxon>
        <taxon>Crucibulum</taxon>
    </lineage>
</organism>
<dbReference type="PANTHER" id="PTHR31686">
    <property type="match status" value="1"/>
</dbReference>
<dbReference type="Gene3D" id="1.50.10.150">
    <property type="entry name" value="Voltage-dependent anion channel"/>
    <property type="match status" value="1"/>
</dbReference>
<feature type="transmembrane region" description="Helical" evidence="8">
    <location>
        <begin position="287"/>
        <end position="312"/>
    </location>
</feature>
<dbReference type="EMBL" id="ML213602">
    <property type="protein sequence ID" value="TFK38717.1"/>
    <property type="molecule type" value="Genomic_DNA"/>
</dbReference>
<evidence type="ECO:0000256" key="3">
    <source>
        <dbReference type="ARBA" id="ARBA00022448"/>
    </source>
</evidence>
<evidence type="ECO:0000256" key="4">
    <source>
        <dbReference type="ARBA" id="ARBA00022475"/>
    </source>
</evidence>
<dbReference type="InterPro" id="IPR051629">
    <property type="entry name" value="Sulfite_efflux_TDT"/>
</dbReference>
<evidence type="ECO:0000313" key="9">
    <source>
        <dbReference type="EMBL" id="TFK38717.1"/>
    </source>
</evidence>
<keyword evidence="4" id="KW-1003">Cell membrane</keyword>
<feature type="transmembrane region" description="Helical" evidence="8">
    <location>
        <begin position="97"/>
        <end position="123"/>
    </location>
</feature>
<comment type="similarity">
    <text evidence="2">Belongs to the tellurite-resistance/dicarboxylate transporter (TDT) family.</text>
</comment>
<dbReference type="Pfam" id="PF03595">
    <property type="entry name" value="SLAC1"/>
    <property type="match status" value="1"/>
</dbReference>
<dbReference type="OrthoDB" id="1099at2759"/>
<keyword evidence="3" id="KW-0813">Transport</keyword>
<evidence type="ECO:0000256" key="2">
    <source>
        <dbReference type="ARBA" id="ARBA00008566"/>
    </source>
</evidence>
<proteinExistence type="inferred from homology"/>
<dbReference type="InterPro" id="IPR038665">
    <property type="entry name" value="Voltage-dep_anion_channel_sf"/>
</dbReference>